<organism evidence="6 7">
    <name type="scientific">Prolixibacter denitrificans</name>
    <dbReference type="NCBI Taxonomy" id="1541063"/>
    <lineage>
        <taxon>Bacteria</taxon>
        <taxon>Pseudomonadati</taxon>
        <taxon>Bacteroidota</taxon>
        <taxon>Bacteroidia</taxon>
        <taxon>Marinilabiliales</taxon>
        <taxon>Prolixibacteraceae</taxon>
        <taxon>Prolixibacter</taxon>
    </lineage>
</organism>
<proteinExistence type="inferred from homology"/>
<dbReference type="PANTHER" id="PTHR43792">
    <property type="entry name" value="GNAT FAMILY, PUTATIVE (AFU_ORTHOLOGUE AFUA_3G00765)-RELATED-RELATED"/>
    <property type="match status" value="1"/>
</dbReference>
<evidence type="ECO:0000256" key="2">
    <source>
        <dbReference type="ARBA" id="ARBA00023315"/>
    </source>
</evidence>
<evidence type="ECO:0000313" key="5">
    <source>
        <dbReference type="EMBL" id="GET21861.1"/>
    </source>
</evidence>
<evidence type="ECO:0000256" key="1">
    <source>
        <dbReference type="ARBA" id="ARBA00022679"/>
    </source>
</evidence>
<dbReference type="Pfam" id="PF13302">
    <property type="entry name" value="Acetyltransf_3"/>
    <property type="match status" value="1"/>
</dbReference>
<evidence type="ECO:0000313" key="6">
    <source>
        <dbReference type="EMBL" id="PSK83257.1"/>
    </source>
</evidence>
<reference evidence="6 7" key="1">
    <citation type="submission" date="2018-03" db="EMBL/GenBank/DDBJ databases">
        <title>Genomic Encyclopedia of Archaeal and Bacterial Type Strains, Phase II (KMG-II): from individual species to whole genera.</title>
        <authorList>
            <person name="Goeker M."/>
        </authorList>
    </citation>
    <scope>NUCLEOTIDE SEQUENCE [LARGE SCALE GENOMIC DNA]</scope>
    <source>
        <strain evidence="6 7">DSM 27267</strain>
    </source>
</reference>
<evidence type="ECO:0000256" key="3">
    <source>
        <dbReference type="ARBA" id="ARBA00038502"/>
    </source>
</evidence>
<keyword evidence="1 6" id="KW-0808">Transferase</keyword>
<dbReference type="AlphaFoldDB" id="A0A2P8CE55"/>
<dbReference type="Proteomes" id="UP000396862">
    <property type="component" value="Unassembled WGS sequence"/>
</dbReference>
<dbReference type="RefSeq" id="WP_106542057.1">
    <property type="nucleotide sequence ID" value="NZ_BLAU01000001.1"/>
</dbReference>
<dbReference type="OrthoDB" id="9811523at2"/>
<sequence length="166" mass="18499">MKLPPYDTFPNISGDKVSLRQIQPSDIPAIIDISFYNAVKASTTEEAMEMQEKIDNDYQEGNSIHWGIIDNASGDIVGTCGYYRGFYGGAGELGCVLLPRFQGQGFMTAALQLAINFGIGQMMLRRIWAATATENHKAGKLFERLNFKEMRELPDGEIELELVRKA</sequence>
<reference evidence="5 8" key="2">
    <citation type="submission" date="2019-10" db="EMBL/GenBank/DDBJ databases">
        <title>Prolixibacter strains distinguished by the presence of nitrate reductase genes were adept at nitrate-dependent anaerobic corrosion of metallic iron and carbon steel.</title>
        <authorList>
            <person name="Iino T."/>
            <person name="Shono N."/>
            <person name="Ito K."/>
            <person name="Nakamura R."/>
            <person name="Sueoka K."/>
            <person name="Harayama S."/>
            <person name="Ohkuma M."/>
        </authorList>
    </citation>
    <scope>NUCLEOTIDE SEQUENCE [LARGE SCALE GENOMIC DNA]</scope>
    <source>
        <strain evidence="5 8">MIC1-1</strain>
    </source>
</reference>
<gene>
    <name evidence="6" type="ORF">CLV93_104187</name>
    <name evidence="5" type="ORF">JCM18694_21070</name>
</gene>
<evidence type="ECO:0000313" key="8">
    <source>
        <dbReference type="Proteomes" id="UP000396862"/>
    </source>
</evidence>
<evidence type="ECO:0000313" key="7">
    <source>
        <dbReference type="Proteomes" id="UP000240621"/>
    </source>
</evidence>
<name>A0A2P8CE55_9BACT</name>
<dbReference type="PROSITE" id="PS51186">
    <property type="entry name" value="GNAT"/>
    <property type="match status" value="1"/>
</dbReference>
<dbReference type="EMBL" id="BLAU01000001">
    <property type="protein sequence ID" value="GET21861.1"/>
    <property type="molecule type" value="Genomic_DNA"/>
</dbReference>
<dbReference type="InterPro" id="IPR000182">
    <property type="entry name" value="GNAT_dom"/>
</dbReference>
<dbReference type="Proteomes" id="UP000240621">
    <property type="component" value="Unassembled WGS sequence"/>
</dbReference>
<dbReference type="InterPro" id="IPR051531">
    <property type="entry name" value="N-acetyltransferase"/>
</dbReference>
<dbReference type="SUPFAM" id="SSF55729">
    <property type="entry name" value="Acyl-CoA N-acyltransferases (Nat)"/>
    <property type="match status" value="1"/>
</dbReference>
<keyword evidence="8" id="KW-1185">Reference proteome</keyword>
<dbReference type="GO" id="GO:0016747">
    <property type="term" value="F:acyltransferase activity, transferring groups other than amino-acyl groups"/>
    <property type="evidence" value="ECO:0007669"/>
    <property type="project" value="InterPro"/>
</dbReference>
<dbReference type="Gene3D" id="3.40.630.30">
    <property type="match status" value="1"/>
</dbReference>
<dbReference type="InterPro" id="IPR016181">
    <property type="entry name" value="Acyl_CoA_acyltransferase"/>
</dbReference>
<dbReference type="CDD" id="cd04301">
    <property type="entry name" value="NAT_SF"/>
    <property type="match status" value="1"/>
</dbReference>
<keyword evidence="2" id="KW-0012">Acyltransferase</keyword>
<dbReference type="PANTHER" id="PTHR43792:SF8">
    <property type="entry name" value="[RIBOSOMAL PROTEIN US5]-ALANINE N-ACETYLTRANSFERASE"/>
    <property type="match status" value="1"/>
</dbReference>
<protein>
    <submittedName>
        <fullName evidence="5 6">N-acetyltransferase</fullName>
    </submittedName>
</protein>
<comment type="caution">
    <text evidence="6">The sequence shown here is derived from an EMBL/GenBank/DDBJ whole genome shotgun (WGS) entry which is preliminary data.</text>
</comment>
<accession>A0A2P8CE55</accession>
<evidence type="ECO:0000259" key="4">
    <source>
        <dbReference type="PROSITE" id="PS51186"/>
    </source>
</evidence>
<feature type="domain" description="N-acetyltransferase" evidence="4">
    <location>
        <begin position="17"/>
        <end position="166"/>
    </location>
</feature>
<dbReference type="EMBL" id="PYGC01000004">
    <property type="protein sequence ID" value="PSK83257.1"/>
    <property type="molecule type" value="Genomic_DNA"/>
</dbReference>
<comment type="similarity">
    <text evidence="3">Belongs to the acetyltransferase family. RimJ subfamily.</text>
</comment>